<accession>A0AAD8ECJ5</accession>
<keyword evidence="1" id="KW-0175">Coiled coil</keyword>
<gene>
    <name evidence="2" type="ORF">L9F63_002898</name>
</gene>
<reference evidence="2" key="2">
    <citation type="submission" date="2023-05" db="EMBL/GenBank/DDBJ databases">
        <authorList>
            <person name="Fouks B."/>
        </authorList>
    </citation>
    <scope>NUCLEOTIDE SEQUENCE</scope>
    <source>
        <strain evidence="2">Stay&amp;Tobe</strain>
        <tissue evidence="2">Testes</tissue>
    </source>
</reference>
<dbReference type="PANTHER" id="PTHR22028:SF5">
    <property type="entry name" value="COILED-COIL DOMAIN-CONTAINING PROTEIN 191"/>
    <property type="match status" value="1"/>
</dbReference>
<dbReference type="Proteomes" id="UP001233999">
    <property type="component" value="Unassembled WGS sequence"/>
</dbReference>
<name>A0AAD8ECJ5_DIPPU</name>
<feature type="coiled-coil region" evidence="1">
    <location>
        <begin position="126"/>
        <end position="153"/>
    </location>
</feature>
<comment type="caution">
    <text evidence="2">The sequence shown here is derived from an EMBL/GenBank/DDBJ whole genome shotgun (WGS) entry which is preliminary data.</text>
</comment>
<dbReference type="EMBL" id="JASPKZ010007286">
    <property type="protein sequence ID" value="KAJ9585313.1"/>
    <property type="molecule type" value="Genomic_DNA"/>
</dbReference>
<keyword evidence="3" id="KW-1185">Reference proteome</keyword>
<proteinExistence type="predicted"/>
<organism evidence="2 3">
    <name type="scientific">Diploptera punctata</name>
    <name type="common">Pacific beetle cockroach</name>
    <dbReference type="NCBI Taxonomy" id="6984"/>
    <lineage>
        <taxon>Eukaryota</taxon>
        <taxon>Metazoa</taxon>
        <taxon>Ecdysozoa</taxon>
        <taxon>Arthropoda</taxon>
        <taxon>Hexapoda</taxon>
        <taxon>Insecta</taxon>
        <taxon>Pterygota</taxon>
        <taxon>Neoptera</taxon>
        <taxon>Polyneoptera</taxon>
        <taxon>Dictyoptera</taxon>
        <taxon>Blattodea</taxon>
        <taxon>Blaberoidea</taxon>
        <taxon>Blaberidae</taxon>
        <taxon>Diplopterinae</taxon>
        <taxon>Diploptera</taxon>
    </lineage>
</organism>
<evidence type="ECO:0000313" key="3">
    <source>
        <dbReference type="Proteomes" id="UP001233999"/>
    </source>
</evidence>
<reference evidence="2" key="1">
    <citation type="journal article" date="2023" name="IScience">
        <title>Live-bearing cockroach genome reveals convergent evolutionary mechanisms linked to viviparity in insects and beyond.</title>
        <authorList>
            <person name="Fouks B."/>
            <person name="Harrison M.C."/>
            <person name="Mikhailova A.A."/>
            <person name="Marchal E."/>
            <person name="English S."/>
            <person name="Carruthers M."/>
            <person name="Jennings E.C."/>
            <person name="Chiamaka E.L."/>
            <person name="Frigard R.A."/>
            <person name="Pippel M."/>
            <person name="Attardo G.M."/>
            <person name="Benoit J.B."/>
            <person name="Bornberg-Bauer E."/>
            <person name="Tobe S.S."/>
        </authorList>
    </citation>
    <scope>NUCLEOTIDE SEQUENCE</scope>
    <source>
        <strain evidence="2">Stay&amp;Tobe</strain>
    </source>
</reference>
<dbReference type="InterPro" id="IPR052270">
    <property type="entry name" value="CACF_protein"/>
</dbReference>
<dbReference type="PANTHER" id="PTHR22028">
    <property type="entry name" value="SFI1 SPINDLE BODY DOMAIN-CONTAINING PROTEIN-RELATED"/>
    <property type="match status" value="1"/>
</dbReference>
<feature type="coiled-coil region" evidence="1">
    <location>
        <begin position="293"/>
        <end position="323"/>
    </location>
</feature>
<feature type="coiled-coil region" evidence="1">
    <location>
        <begin position="406"/>
        <end position="462"/>
    </location>
</feature>
<evidence type="ECO:0000313" key="2">
    <source>
        <dbReference type="EMBL" id="KAJ9585313.1"/>
    </source>
</evidence>
<evidence type="ECO:0000256" key="1">
    <source>
        <dbReference type="SAM" id="Coils"/>
    </source>
</evidence>
<protein>
    <submittedName>
        <fullName evidence="2">Uncharacterized protein</fullName>
    </submittedName>
</protein>
<dbReference type="AlphaFoldDB" id="A0AAD8ECJ5"/>
<sequence>MEKIAMENELLIIDKEINSFKKQLELNKKRLSNKIKSTQLTSYKRLRLTRNRQHVICNKMCITQLPLPSRNILKAGNSFPNVKIEEQIYISKNFKNNTSPGIVKKNTLSNMNTNPKLRSVEMFPCKDIISNKVNKEERILDEKQEDKSELNEHMYNKQNLILVLNKWKKYALNKKILKAANKMEENRNKILMRKCWNTWIQNVNEKKRIVAAVQEKYETDQKIDRFLKILQEQKQGLVAPALVKDLKNINKANETKSNCFHQSKIVRFKKQTTELHGRFESKSAPSQLSIKYHNRFQTQQNKLQDQKSKLKEQSKLIQELKLQELEFKTENSSKQAYEEISRSLSIYDISLKPKLKQIQMRLSTANGRLETSERKYTVKSLRITPPLLQKMEERAHEREKRWQMIKERKLKRIEDKERQEKEQEEEKKKNERYEKIHKLEELKEKRRMEKELKLQRQKEKEKLIGLQIKAINFHKKKLMKNVFKVLHRLINLRREQITTSVNHHRLKLLIGYFYVWRRNIHKEYVVKYQVAADFYDFHLQEHVFITWHRAMCTTYMETIYKLGQASVHYNRTLLRRHIKLWEKLPFVMRLEREKEKRKQILRMKVQEMLPDYNPMYSIFGSDSFST</sequence>